<name>A0A9D2PZD4_9MICO</name>
<evidence type="ECO:0000313" key="3">
    <source>
        <dbReference type="EMBL" id="HJC68055.1"/>
    </source>
</evidence>
<dbReference type="CDD" id="cd10845">
    <property type="entry name" value="DSRM_RNAse_III_family"/>
    <property type="match status" value="1"/>
</dbReference>
<dbReference type="Proteomes" id="UP000823854">
    <property type="component" value="Unassembled WGS sequence"/>
</dbReference>
<evidence type="ECO:0000259" key="2">
    <source>
        <dbReference type="PROSITE" id="PS50137"/>
    </source>
</evidence>
<evidence type="ECO:0000313" key="4">
    <source>
        <dbReference type="Proteomes" id="UP000823854"/>
    </source>
</evidence>
<dbReference type="SUPFAM" id="SSF54768">
    <property type="entry name" value="dsRNA-binding domain-like"/>
    <property type="match status" value="1"/>
</dbReference>
<dbReference type="InterPro" id="IPR014720">
    <property type="entry name" value="dsRBD_dom"/>
</dbReference>
<dbReference type="EMBL" id="DWWC01000002">
    <property type="protein sequence ID" value="HJC68055.1"/>
    <property type="molecule type" value="Genomic_DNA"/>
</dbReference>
<reference evidence="3" key="2">
    <citation type="submission" date="2021-04" db="EMBL/GenBank/DDBJ databases">
        <authorList>
            <person name="Gilroy R."/>
        </authorList>
    </citation>
    <scope>NUCLEOTIDE SEQUENCE</scope>
    <source>
        <strain evidence="3">CHK130-7132</strain>
    </source>
</reference>
<feature type="non-terminal residue" evidence="3">
    <location>
        <position position="1"/>
    </location>
</feature>
<dbReference type="SMART" id="SM00358">
    <property type="entry name" value="DSRM"/>
    <property type="match status" value="1"/>
</dbReference>
<dbReference type="Gene3D" id="3.30.160.20">
    <property type="match status" value="1"/>
</dbReference>
<dbReference type="AlphaFoldDB" id="A0A9D2PZD4"/>
<evidence type="ECO:0000256" key="1">
    <source>
        <dbReference type="PROSITE-ProRule" id="PRU00266"/>
    </source>
</evidence>
<dbReference type="GO" id="GO:0003723">
    <property type="term" value="F:RNA binding"/>
    <property type="evidence" value="ECO:0007669"/>
    <property type="project" value="UniProtKB-UniRule"/>
</dbReference>
<dbReference type="Pfam" id="PF00035">
    <property type="entry name" value="dsrm"/>
    <property type="match status" value="1"/>
</dbReference>
<sequence length="75" mass="7828">SRLQEMAAAEGQTVAYRITESGLEHSKTFTATVTVQGLVTARGEGASKKDAELAAAQNAVRGLLAERGESLIPRG</sequence>
<gene>
    <name evidence="3" type="ORF">H9932_00030</name>
</gene>
<organism evidence="3 4">
    <name type="scientific">Candidatus Brachybacterium intestinipullorum</name>
    <dbReference type="NCBI Taxonomy" id="2838512"/>
    <lineage>
        <taxon>Bacteria</taxon>
        <taxon>Bacillati</taxon>
        <taxon>Actinomycetota</taxon>
        <taxon>Actinomycetes</taxon>
        <taxon>Micrococcales</taxon>
        <taxon>Dermabacteraceae</taxon>
        <taxon>Brachybacterium</taxon>
    </lineage>
</organism>
<protein>
    <submittedName>
        <fullName evidence="3">Ribonuclease III</fullName>
    </submittedName>
</protein>
<dbReference type="PROSITE" id="PS50137">
    <property type="entry name" value="DS_RBD"/>
    <property type="match status" value="1"/>
</dbReference>
<accession>A0A9D2PZD4</accession>
<reference evidence="3" key="1">
    <citation type="journal article" date="2021" name="PeerJ">
        <title>Extensive microbial diversity within the chicken gut microbiome revealed by metagenomics and culture.</title>
        <authorList>
            <person name="Gilroy R."/>
            <person name="Ravi A."/>
            <person name="Getino M."/>
            <person name="Pursley I."/>
            <person name="Horton D.L."/>
            <person name="Alikhan N.F."/>
            <person name="Baker D."/>
            <person name="Gharbi K."/>
            <person name="Hall N."/>
            <person name="Watson M."/>
            <person name="Adriaenssens E.M."/>
            <person name="Foster-Nyarko E."/>
            <person name="Jarju S."/>
            <person name="Secka A."/>
            <person name="Antonio M."/>
            <person name="Oren A."/>
            <person name="Chaudhuri R.R."/>
            <person name="La Ragione R."/>
            <person name="Hildebrand F."/>
            <person name="Pallen M.J."/>
        </authorList>
    </citation>
    <scope>NUCLEOTIDE SEQUENCE</scope>
    <source>
        <strain evidence="3">CHK130-7132</strain>
    </source>
</reference>
<feature type="domain" description="DRBM" evidence="2">
    <location>
        <begin position="1"/>
        <end position="65"/>
    </location>
</feature>
<comment type="caution">
    <text evidence="3">The sequence shown here is derived from an EMBL/GenBank/DDBJ whole genome shotgun (WGS) entry which is preliminary data.</text>
</comment>
<keyword evidence="1" id="KW-0694">RNA-binding</keyword>
<proteinExistence type="predicted"/>